<dbReference type="Proteomes" id="UP000243605">
    <property type="component" value="Unassembled WGS sequence"/>
</dbReference>
<dbReference type="AlphaFoldDB" id="A0A662Z4D7"/>
<name>A0A662Z4D7_9STAP</name>
<comment type="similarity">
    <text evidence="1">Belongs to the phosphate/phosphite/phosphonate binding protein family.</text>
</comment>
<dbReference type="GO" id="GO:0043190">
    <property type="term" value="C:ATP-binding cassette (ABC) transporter complex"/>
    <property type="evidence" value="ECO:0007669"/>
    <property type="project" value="InterPro"/>
</dbReference>
<gene>
    <name evidence="5" type="ORF">SAMN05192557_1506</name>
</gene>
<dbReference type="GO" id="GO:0055085">
    <property type="term" value="P:transmembrane transport"/>
    <property type="evidence" value="ECO:0007669"/>
    <property type="project" value="InterPro"/>
</dbReference>
<protein>
    <submittedName>
        <fullName evidence="5">Phosphonate transport system substrate-binding protein</fullName>
    </submittedName>
</protein>
<dbReference type="PANTHER" id="PTHR35841">
    <property type="entry name" value="PHOSPHONATES-BINDING PERIPLASMIC PROTEIN"/>
    <property type="match status" value="1"/>
</dbReference>
<dbReference type="NCBIfam" id="TIGR01098">
    <property type="entry name" value="3A0109s03R"/>
    <property type="match status" value="1"/>
</dbReference>
<dbReference type="OrthoDB" id="9776786at2"/>
<dbReference type="PANTHER" id="PTHR35841:SF1">
    <property type="entry name" value="PHOSPHONATES-BINDING PERIPLASMIC PROTEIN"/>
    <property type="match status" value="1"/>
</dbReference>
<evidence type="ECO:0000313" key="5">
    <source>
        <dbReference type="EMBL" id="SEW07597.1"/>
    </source>
</evidence>
<feature type="region of interest" description="Disordered" evidence="3">
    <location>
        <begin position="294"/>
        <end position="334"/>
    </location>
</feature>
<sequence length="334" mass="37108">MFKSLKKYGLSASVVALGLGLTVASSVSAQDEEIESLTLGFIPSSDAGEIATTAEPLEEYLSEELGVEVTAEVMVDYTGLIEAMRTQQVDIGFLAPFSFVQAEERADVEVLLKSVRHGSDTYVAQYVTHVDSGLDSIEDIIAEEGLVWAYPDVLSTSGYLFPAAQMTDMGVEDLDSFFEQIAVGGHDNAIIQVYDGQADFATTFDDARENVEEDLEDVMDVLQVVGTTDDIPNDTISVRSELPDEWKEKIQEAFLSINDNEEVLQVMNDIYNWDALAEASSEDYDIVREVFAMFEDELTEDEDDEEEDEDSDEDVEEDEDSDEDSEEDDEEDEE</sequence>
<evidence type="ECO:0000256" key="4">
    <source>
        <dbReference type="SAM" id="SignalP"/>
    </source>
</evidence>
<dbReference type="Gene3D" id="3.40.190.10">
    <property type="entry name" value="Periplasmic binding protein-like II"/>
    <property type="match status" value="2"/>
</dbReference>
<evidence type="ECO:0000313" key="6">
    <source>
        <dbReference type="Proteomes" id="UP000243605"/>
    </source>
</evidence>
<organism evidence="5 6">
    <name type="scientific">Aliicoccus persicus</name>
    <dbReference type="NCBI Taxonomy" id="930138"/>
    <lineage>
        <taxon>Bacteria</taxon>
        <taxon>Bacillati</taxon>
        <taxon>Bacillota</taxon>
        <taxon>Bacilli</taxon>
        <taxon>Bacillales</taxon>
        <taxon>Staphylococcaceae</taxon>
        <taxon>Aliicoccus</taxon>
    </lineage>
</organism>
<dbReference type="InterPro" id="IPR005770">
    <property type="entry name" value="PhnD"/>
</dbReference>
<dbReference type="RefSeq" id="WP_091475356.1">
    <property type="nucleotide sequence ID" value="NZ_FOIT01000004.1"/>
</dbReference>
<keyword evidence="6" id="KW-1185">Reference proteome</keyword>
<dbReference type="EMBL" id="FOIT01000004">
    <property type="protein sequence ID" value="SEW07597.1"/>
    <property type="molecule type" value="Genomic_DNA"/>
</dbReference>
<accession>A0A662Z4D7</accession>
<dbReference type="SUPFAM" id="SSF53850">
    <property type="entry name" value="Periplasmic binding protein-like II"/>
    <property type="match status" value="1"/>
</dbReference>
<evidence type="ECO:0000256" key="3">
    <source>
        <dbReference type="SAM" id="MobiDB-lite"/>
    </source>
</evidence>
<evidence type="ECO:0000256" key="1">
    <source>
        <dbReference type="ARBA" id="ARBA00007162"/>
    </source>
</evidence>
<keyword evidence="2 4" id="KW-0732">Signal</keyword>
<reference evidence="5 6" key="1">
    <citation type="submission" date="2016-10" db="EMBL/GenBank/DDBJ databases">
        <authorList>
            <person name="Varghese N."/>
            <person name="Submissions S."/>
        </authorList>
    </citation>
    <scope>NUCLEOTIDE SEQUENCE [LARGE SCALE GENOMIC DNA]</scope>
    <source>
        <strain evidence="5 6">IBRC-M10081</strain>
    </source>
</reference>
<dbReference type="CDD" id="cd01071">
    <property type="entry name" value="PBP2_PhnD_like"/>
    <property type="match status" value="1"/>
</dbReference>
<dbReference type="Pfam" id="PF12974">
    <property type="entry name" value="Phosphonate-bd"/>
    <property type="match status" value="1"/>
</dbReference>
<feature type="signal peptide" evidence="4">
    <location>
        <begin position="1"/>
        <end position="29"/>
    </location>
</feature>
<evidence type="ECO:0000256" key="2">
    <source>
        <dbReference type="ARBA" id="ARBA00022729"/>
    </source>
</evidence>
<proteinExistence type="inferred from homology"/>
<feature type="chain" id="PRO_5024926318" evidence="4">
    <location>
        <begin position="30"/>
        <end position="334"/>
    </location>
</feature>